<feature type="binding site" evidence="4">
    <location>
        <position position="284"/>
    </location>
    <ligand>
        <name>pyridoxal 5'-phosphate</name>
        <dbReference type="ChEBI" id="CHEBI:597326"/>
    </ligand>
</feature>
<evidence type="ECO:0000313" key="8">
    <source>
        <dbReference type="WBParaSite" id="ACRNAN_scaffold3044.g30992.t1"/>
    </source>
</evidence>
<dbReference type="InterPro" id="IPR015422">
    <property type="entry name" value="PyrdxlP-dep_Trfase_small"/>
</dbReference>
<name>A0A914DM43_9BILA</name>
<comment type="function">
    <text evidence="4 5">Catalyzes the cleavage of L-kynurenine (L-Kyn) and L-3-hydroxykynurenine (L-3OHKyn) into anthranilic acid (AA) and 3-hydroxyanthranilic acid (3-OHAA), respectively.</text>
</comment>
<dbReference type="HAMAP" id="MF_01970">
    <property type="entry name" value="Kynureninase"/>
    <property type="match status" value="1"/>
</dbReference>
<dbReference type="GO" id="GO:0019805">
    <property type="term" value="P:quinolinate biosynthetic process"/>
    <property type="evidence" value="ECO:0007669"/>
    <property type="project" value="UniProtKB-UniRule"/>
</dbReference>
<feature type="binding site" evidence="4">
    <location>
        <position position="287"/>
    </location>
    <ligand>
        <name>pyridoxal 5'-phosphate</name>
        <dbReference type="ChEBI" id="CHEBI:597326"/>
    </ligand>
</feature>
<dbReference type="InterPro" id="IPR015421">
    <property type="entry name" value="PyrdxlP-dep_Trfase_major"/>
</dbReference>
<sequence>MPAMKDVFRHEPSTSGCDVPTCDIVSVYLIGAYEGLAVAAIPTSIIVIGIIYFRHDALLSQELAEYLNDQDKLKHLRNEFFYPKMATLPHVDKSLVNLEEDSVYLCGNSLGLLPKATTRIMDEQFKKWAEIGVFGHLDGEIPWAFCDECCLDGVAKLVGAHPSEIAVMNGLTVNVHVLFTAFYKPTPSRHKILIESKAFPSDHYAIESQIRLKGLKVEDSMICLEPRQGEDILRTEDILSYIEEHGDSISIIFFSGVQYYTGQLFEIEKITAAGHAKGCLVGWDLAHAYANVPLKLHEWDVDFACWCSYKYGCTGAGGLAGAFVNERFAEDKRDRMLGWWSHKYSTRFIMDNVLDLDTGAAGYRISNPPIMLAVAVLGFLEVMEKTNLEELREKSIHLTGYLEFLIDHYFGANSAKDRKVHCEIMTPRDSSQRGCQLSLKFNYDIASVYKELVKRGVAVDKRYPYVIRVAPVHLYNNFTDVWRFVQILVKCVDELEKELDKK</sequence>
<reference evidence="8" key="1">
    <citation type="submission" date="2022-11" db="UniProtKB">
        <authorList>
            <consortium name="WormBaseParasite"/>
        </authorList>
    </citation>
    <scope>IDENTIFICATION</scope>
</reference>
<feature type="binding site" evidence="4">
    <location>
        <position position="309"/>
    </location>
    <ligand>
        <name>pyridoxal 5'-phosphate</name>
        <dbReference type="ChEBI" id="CHEBI:597326"/>
    </ligand>
</feature>
<dbReference type="SUPFAM" id="SSF53383">
    <property type="entry name" value="PLP-dependent transferases"/>
    <property type="match status" value="1"/>
</dbReference>
<feature type="transmembrane region" description="Helical" evidence="6">
    <location>
        <begin position="35"/>
        <end position="53"/>
    </location>
</feature>
<dbReference type="GO" id="GO:0030429">
    <property type="term" value="F:kynureninase activity"/>
    <property type="evidence" value="ECO:0007669"/>
    <property type="project" value="UniProtKB-UniRule"/>
</dbReference>
<keyword evidence="2 4" id="KW-0378">Hydrolase</keyword>
<comment type="subcellular location">
    <subcellularLocation>
        <location evidence="4 5">Cytoplasm</location>
    </subcellularLocation>
</comment>
<dbReference type="Pfam" id="PF22580">
    <property type="entry name" value="KYNU_C"/>
    <property type="match status" value="1"/>
</dbReference>
<evidence type="ECO:0000256" key="1">
    <source>
        <dbReference type="ARBA" id="ARBA00022642"/>
    </source>
</evidence>
<dbReference type="PIRSF" id="PIRSF038800">
    <property type="entry name" value="KYNU"/>
    <property type="match status" value="1"/>
</dbReference>
<dbReference type="InterPro" id="IPR015424">
    <property type="entry name" value="PyrdxlP-dep_Trfase"/>
</dbReference>
<dbReference type="AlphaFoldDB" id="A0A914DM43"/>
<comment type="pathway">
    <text evidence="4 5">Cofactor biosynthesis; NAD(+) biosynthesis; quinolinate from L-kynurenine: step 2/3.</text>
</comment>
<accession>A0A914DM43</accession>
<keyword evidence="4 5" id="KW-0963">Cytoplasm</keyword>
<comment type="catalytic activity">
    <reaction evidence="5">
        <text>3-hydroxy-L-kynurenine + H2O = 3-hydroxyanthranilate + L-alanine + H(+)</text>
        <dbReference type="Rhea" id="RHEA:25143"/>
        <dbReference type="ChEBI" id="CHEBI:15377"/>
        <dbReference type="ChEBI" id="CHEBI:15378"/>
        <dbReference type="ChEBI" id="CHEBI:36559"/>
        <dbReference type="ChEBI" id="CHEBI:57972"/>
        <dbReference type="ChEBI" id="CHEBI:58125"/>
        <dbReference type="EC" id="3.7.1.3"/>
    </reaction>
</comment>
<comment type="subunit">
    <text evidence="4 5">Homodimer.</text>
</comment>
<evidence type="ECO:0000313" key="7">
    <source>
        <dbReference type="Proteomes" id="UP000887540"/>
    </source>
</evidence>
<feature type="binding site" evidence="4">
    <location>
        <position position="367"/>
    </location>
    <ligand>
        <name>pyridoxal 5'-phosphate</name>
        <dbReference type="ChEBI" id="CHEBI:597326"/>
    </ligand>
</feature>
<dbReference type="FunFam" id="3.40.640.10:FF:000031">
    <property type="entry name" value="Kynureninase"/>
    <property type="match status" value="1"/>
</dbReference>
<protein>
    <recommendedName>
        <fullName evidence="4 5">Kynureninase</fullName>
        <ecNumber evidence="4 5">3.7.1.3</ecNumber>
    </recommendedName>
    <alternativeName>
        <fullName evidence="4">L-kynurenine hydrolase</fullName>
    </alternativeName>
</protein>
<dbReference type="GO" id="GO:0097053">
    <property type="term" value="P:L-kynurenine catabolic process"/>
    <property type="evidence" value="ECO:0007669"/>
    <property type="project" value="UniProtKB-UniRule"/>
</dbReference>
<dbReference type="GO" id="GO:0030170">
    <property type="term" value="F:pyridoxal phosphate binding"/>
    <property type="evidence" value="ECO:0007669"/>
    <property type="project" value="UniProtKB-UniRule"/>
</dbReference>
<dbReference type="InterPro" id="IPR010111">
    <property type="entry name" value="Kynureninase"/>
</dbReference>
<comment type="cofactor">
    <cofactor evidence="4 5">
        <name>pyridoxal 5'-phosphate</name>
        <dbReference type="ChEBI" id="CHEBI:597326"/>
    </cofactor>
</comment>
<dbReference type="EC" id="3.7.1.3" evidence="4 5"/>
<comment type="similarity">
    <text evidence="4 5">Belongs to the kynureninase family.</text>
</comment>
<feature type="binding site" evidence="4">
    <location>
        <position position="171"/>
    </location>
    <ligand>
        <name>pyridoxal 5'-phosphate</name>
        <dbReference type="ChEBI" id="CHEBI:597326"/>
    </ligand>
</feature>
<dbReference type="Gene3D" id="3.90.1150.10">
    <property type="entry name" value="Aspartate Aminotransferase, domain 1"/>
    <property type="match status" value="1"/>
</dbReference>
<dbReference type="GO" id="GO:0034354">
    <property type="term" value="P:'de novo' NAD+ biosynthetic process from L-tryptophan"/>
    <property type="evidence" value="ECO:0007669"/>
    <property type="project" value="UniProtKB-UniRule"/>
</dbReference>
<dbReference type="GO" id="GO:0005737">
    <property type="term" value="C:cytoplasm"/>
    <property type="evidence" value="ECO:0007669"/>
    <property type="project" value="UniProtKB-SubCell"/>
</dbReference>
<organism evidence="7 8">
    <name type="scientific">Acrobeloides nanus</name>
    <dbReference type="NCBI Taxonomy" id="290746"/>
    <lineage>
        <taxon>Eukaryota</taxon>
        <taxon>Metazoa</taxon>
        <taxon>Ecdysozoa</taxon>
        <taxon>Nematoda</taxon>
        <taxon>Chromadorea</taxon>
        <taxon>Rhabditida</taxon>
        <taxon>Tylenchina</taxon>
        <taxon>Cephalobomorpha</taxon>
        <taxon>Cephaloboidea</taxon>
        <taxon>Cephalobidae</taxon>
        <taxon>Acrobeloides</taxon>
    </lineage>
</organism>
<feature type="binding site" evidence="4">
    <location>
        <position position="255"/>
    </location>
    <ligand>
        <name>pyridoxal 5'-phosphate</name>
        <dbReference type="ChEBI" id="CHEBI:597326"/>
    </ligand>
</feature>
<evidence type="ECO:0000256" key="3">
    <source>
        <dbReference type="ARBA" id="ARBA00022898"/>
    </source>
</evidence>
<evidence type="ECO:0000256" key="6">
    <source>
        <dbReference type="SAM" id="Phobius"/>
    </source>
</evidence>
<keyword evidence="6" id="KW-0812">Transmembrane</keyword>
<evidence type="ECO:0000256" key="5">
    <source>
        <dbReference type="PIRNR" id="PIRNR038800"/>
    </source>
</evidence>
<dbReference type="WBParaSite" id="ACRNAN_scaffold3044.g30992.t1">
    <property type="protein sequence ID" value="ACRNAN_scaffold3044.g30992.t1"/>
    <property type="gene ID" value="ACRNAN_scaffold3044.g30992"/>
</dbReference>
<keyword evidence="6" id="KW-1133">Transmembrane helix</keyword>
<feature type="binding site" evidence="4">
    <location>
        <begin position="199"/>
        <end position="202"/>
    </location>
    <ligand>
        <name>pyridoxal 5'-phosphate</name>
        <dbReference type="ChEBI" id="CHEBI:597326"/>
    </ligand>
</feature>
<dbReference type="GO" id="GO:0043420">
    <property type="term" value="P:anthranilate metabolic process"/>
    <property type="evidence" value="ECO:0007669"/>
    <property type="project" value="UniProtKB-UniRule"/>
</dbReference>
<feature type="binding site" evidence="4">
    <location>
        <position position="339"/>
    </location>
    <ligand>
        <name>pyridoxal 5'-phosphate</name>
        <dbReference type="ChEBI" id="CHEBI:597326"/>
    </ligand>
</feature>
<proteinExistence type="inferred from homology"/>
<dbReference type="GO" id="GO:0019441">
    <property type="term" value="P:L-tryptophan catabolic process to kynurenine"/>
    <property type="evidence" value="ECO:0007669"/>
    <property type="project" value="TreeGrafter"/>
</dbReference>
<dbReference type="PANTHER" id="PTHR14084">
    <property type="entry name" value="KYNURENINASE"/>
    <property type="match status" value="1"/>
</dbReference>
<evidence type="ECO:0000256" key="2">
    <source>
        <dbReference type="ARBA" id="ARBA00022801"/>
    </source>
</evidence>
<comment type="pathway">
    <text evidence="4 5">Amino-acid degradation; L-kynurenine degradation; L-alanine and anthranilate from L-kynurenine: step 1/1.</text>
</comment>
<keyword evidence="1 4" id="KW-0662">Pyridine nucleotide biosynthesis</keyword>
<keyword evidence="7" id="KW-1185">Reference proteome</keyword>
<dbReference type="PANTHER" id="PTHR14084:SF0">
    <property type="entry name" value="KYNURENINASE"/>
    <property type="match status" value="1"/>
</dbReference>
<dbReference type="Gene3D" id="3.40.640.10">
    <property type="entry name" value="Type I PLP-dependent aspartate aminotransferase-like (Major domain)"/>
    <property type="match status" value="1"/>
</dbReference>
<evidence type="ECO:0000256" key="4">
    <source>
        <dbReference type="HAMAP-Rule" id="MF_03017"/>
    </source>
</evidence>
<dbReference type="Proteomes" id="UP000887540">
    <property type="component" value="Unplaced"/>
</dbReference>
<comment type="catalytic activity">
    <reaction evidence="4 5">
        <text>L-kynurenine + H2O = anthranilate + L-alanine + H(+)</text>
        <dbReference type="Rhea" id="RHEA:16813"/>
        <dbReference type="ChEBI" id="CHEBI:15377"/>
        <dbReference type="ChEBI" id="CHEBI:15378"/>
        <dbReference type="ChEBI" id="CHEBI:16567"/>
        <dbReference type="ChEBI" id="CHEBI:57959"/>
        <dbReference type="ChEBI" id="CHEBI:57972"/>
        <dbReference type="EC" id="3.7.1.3"/>
    </reaction>
</comment>
<dbReference type="NCBIfam" id="TIGR01814">
    <property type="entry name" value="kynureninase"/>
    <property type="match status" value="1"/>
</dbReference>
<feature type="modified residue" description="N6-(pyridoxal phosphate)lysine" evidence="4">
    <location>
        <position position="310"/>
    </location>
</feature>
<keyword evidence="6" id="KW-0472">Membrane</keyword>
<feature type="binding site" evidence="4">
    <location>
        <position position="172"/>
    </location>
    <ligand>
        <name>pyridoxal 5'-phosphate</name>
        <dbReference type="ChEBI" id="CHEBI:597326"/>
    </ligand>
</feature>
<keyword evidence="3 4" id="KW-0663">Pyridoxal phosphate</keyword>